<proteinExistence type="predicted"/>
<organism evidence="1 2">
    <name type="scientific">Rubrivivax gelatinosus</name>
    <name type="common">Rhodocyclus gelatinosus</name>
    <name type="synonym">Rhodopseudomonas gelatinosa</name>
    <dbReference type="NCBI Taxonomy" id="28068"/>
    <lineage>
        <taxon>Bacteria</taxon>
        <taxon>Pseudomonadati</taxon>
        <taxon>Pseudomonadota</taxon>
        <taxon>Betaproteobacteria</taxon>
        <taxon>Burkholderiales</taxon>
        <taxon>Sphaerotilaceae</taxon>
        <taxon>Rubrivivax</taxon>
    </lineage>
</organism>
<dbReference type="Proteomes" id="UP001041814">
    <property type="component" value="Unassembled WGS sequence"/>
</dbReference>
<comment type="caution">
    <text evidence="1">The sequence shown here is derived from an EMBL/GenBank/DDBJ whole genome shotgun (WGS) entry which is preliminary data.</text>
</comment>
<sequence length="72" mass="8005">MNADQLVQMANRIAAFFAAMPDHGEAVDGVATHLRKFWEPRMREQLRALIDAGQPDLHPLVHEAFGLLAARA</sequence>
<accession>A0ABS1DXE5</accession>
<gene>
    <name evidence="1" type="ORF">CKO43_11725</name>
</gene>
<dbReference type="RefSeq" id="WP_200229137.1">
    <property type="nucleotide sequence ID" value="NZ_NRRT01000029.1"/>
</dbReference>
<keyword evidence="2" id="KW-1185">Reference proteome</keyword>
<reference evidence="1" key="2">
    <citation type="journal article" date="2020" name="Microorganisms">
        <title>Osmotic Adaptation and Compatible Solute Biosynthesis of Phototrophic Bacteria as Revealed from Genome Analyses.</title>
        <authorList>
            <person name="Imhoff J.F."/>
            <person name="Rahn T."/>
            <person name="Kunzel S."/>
            <person name="Keller A."/>
            <person name="Neulinger S.C."/>
        </authorList>
    </citation>
    <scope>NUCLEOTIDE SEQUENCE</scope>
    <source>
        <strain evidence="1">IM 151</strain>
    </source>
</reference>
<dbReference type="EMBL" id="NRRU01000038">
    <property type="protein sequence ID" value="MBK1713447.1"/>
    <property type="molecule type" value="Genomic_DNA"/>
</dbReference>
<evidence type="ECO:0000313" key="1">
    <source>
        <dbReference type="EMBL" id="MBK1713447.1"/>
    </source>
</evidence>
<dbReference type="Pfam" id="PF11390">
    <property type="entry name" value="FdsD"/>
    <property type="match status" value="1"/>
</dbReference>
<name>A0ABS1DXE5_RUBGE</name>
<dbReference type="InterPro" id="IPR021074">
    <property type="entry name" value="Formate_DH_dsu"/>
</dbReference>
<evidence type="ECO:0000313" key="2">
    <source>
        <dbReference type="Proteomes" id="UP001041814"/>
    </source>
</evidence>
<protein>
    <submittedName>
        <fullName evidence="1">Formate dehydrogenase</fullName>
    </submittedName>
</protein>
<reference evidence="1" key="1">
    <citation type="submission" date="2017-08" db="EMBL/GenBank/DDBJ databases">
        <authorList>
            <person name="Imhoff J.F."/>
            <person name="Rahn T."/>
            <person name="Kuenzel S."/>
            <person name="Neulinger S.C."/>
        </authorList>
    </citation>
    <scope>NUCLEOTIDE SEQUENCE</scope>
    <source>
        <strain evidence="1">IM 151</strain>
    </source>
</reference>